<dbReference type="Pfam" id="PF13921">
    <property type="entry name" value="Myb_DNA-bind_6"/>
    <property type="match status" value="1"/>
</dbReference>
<feature type="coiled-coil region" evidence="6">
    <location>
        <begin position="1275"/>
        <end position="1302"/>
    </location>
</feature>
<dbReference type="InterPro" id="IPR017930">
    <property type="entry name" value="Myb_dom"/>
</dbReference>
<feature type="domain" description="HTH myb-type" evidence="9">
    <location>
        <begin position="386"/>
        <end position="436"/>
    </location>
</feature>
<evidence type="ECO:0000256" key="5">
    <source>
        <dbReference type="ARBA" id="ARBA00023242"/>
    </source>
</evidence>
<dbReference type="GO" id="GO:0005634">
    <property type="term" value="C:nucleus"/>
    <property type="evidence" value="ECO:0007669"/>
    <property type="project" value="UniProtKB-SubCell"/>
</dbReference>
<protein>
    <recommendedName>
        <fullName evidence="12">snRNA-activating protein complex subunit 4</fullName>
    </recommendedName>
</protein>
<dbReference type="SUPFAM" id="SSF46689">
    <property type="entry name" value="Homeodomain-like"/>
    <property type="match status" value="3"/>
</dbReference>
<keyword evidence="6" id="KW-0175">Coiled coil</keyword>
<keyword evidence="5" id="KW-0539">Nucleus</keyword>
<gene>
    <name evidence="10" type="ORF">GWI33_013768</name>
</gene>
<dbReference type="SMART" id="SM00717">
    <property type="entry name" value="SANT"/>
    <property type="match status" value="4"/>
</dbReference>
<accession>A0A834MB99</accession>
<sequence length="1306" mass="150347">MNEAEDLKEIELLIEKQKLEEQECDEVEYSEFIDDYDSDEFIGENEDYEIPDYQKQDVSKLHTSTPSSILTVNEKKIVDMCKDPDLRELLILNRQKNMQLMQFFKVIKDLLIECQTNIMQKDNQIKAKNNDKRNNYKIWRIGRPYFKSADNFPCPRNEDTMQKHQKGELMYYDMIPSIKWFNNDAKRLMAGVAFIFKVIREEQLTKEISAMEQSDNVNHRKLKMLKQSVDDIRNSSEVVYPPRNFDKSIDWNRISHNFLCNKYSPEDCEIFWNIYLHPHINKGQWSGDENTKLKSIVLRHHHQNWDAIAKELGNNRTGFVSCIHYYRNVEPPKEGRFKPSEDKLLCDLVKVFKQGSYIPWTRIAYHFKNRTRGQLCYRYKYFLSCKDDIVKGKFTPAEDVLLMILVDRFGTRFSKCQEYFTNRCSVQLKARYTTNLKTAIKRASFTVEEDQRIIDYVEKNGPSQWVTLARTLSRTGGQIRQRYKILNDFFKGHPGASLEEAPRRKGTVLSFDKEFDFLRCIANVYKNHSKIPTLKEIEKVLLNSQNKIYNNKLLAEPQNHKQIDNLLTNFFCAKMNNEKTNQANINLAVIAVRQVLSILQAELCIPKELKDFPELNGVDHRILKSLTAREPKNEDGACEIKRDGNKINSLLPPNLFNVVGLLNLVDKNLFKMGDKDSTSNEEQSQQADSMLWCMRTYLSNVPEATRNKLNMERSLFYQRLLSVLKFPTILTRQKTSEVCLFRTLKTTKIQTYSRKSRIELSRPSTSKCTKEITNKVSEHENISSNEGTVEISSATNINDVLTDFFSTTNKLERSNSTNPVHISDSVSTSKNLNTEHSIPKNLENISSLDPVDVRVLTRLTPNQIINAENNYVFKRSNIDVITLVDSLPKTVPNSKMQIYGKNVNRTLGDQPSTSECETSFETVWIKPEGTVHNTTNTIPTTIAPLKKSSAQRVRNPEEQPAQQKLVENANEESLNKFVSNIDDLLTDFFSAAMKLKFQSSVNQAHVNHAVVSVQAILSALNVELCIPKEFPEITNLDVVDVDILKSLVSKASMNEHNEYVIKRSSRDINSQIPPNLYTAVGMRSLLIKNHIYKSTKKENNVQNRKNAQDSRTISYRGRKHQPNKTKFTQKQLKEERILFHKRLMSLFKFPGILTLQKPPDGLTKNLSSNNNKVAIRTYRKKNQPKAILPSEENGSPVIDSMAEKLKRRINDAIKNLTTHSPAKRFCSSKTKTASKQVKGNGTDQPNTEKEMVQTPSRVSIGTNRNEAGNKTVSENVSLSADLEDLNALNEALKCENVEIDESFDID</sequence>
<evidence type="ECO:0000256" key="4">
    <source>
        <dbReference type="ARBA" id="ARBA00023163"/>
    </source>
</evidence>
<dbReference type="CDD" id="cd00167">
    <property type="entry name" value="SANT"/>
    <property type="match status" value="3"/>
</dbReference>
<evidence type="ECO:0000256" key="3">
    <source>
        <dbReference type="ARBA" id="ARBA00023125"/>
    </source>
</evidence>
<evidence type="ECO:0000256" key="6">
    <source>
        <dbReference type="SAM" id="Coils"/>
    </source>
</evidence>
<dbReference type="GO" id="GO:0042795">
    <property type="term" value="P:snRNA transcription by RNA polymerase II"/>
    <property type="evidence" value="ECO:0007669"/>
    <property type="project" value="TreeGrafter"/>
</dbReference>
<organism evidence="10 11">
    <name type="scientific">Rhynchophorus ferrugineus</name>
    <name type="common">Red palm weevil</name>
    <name type="synonym">Curculio ferrugineus</name>
    <dbReference type="NCBI Taxonomy" id="354439"/>
    <lineage>
        <taxon>Eukaryota</taxon>
        <taxon>Metazoa</taxon>
        <taxon>Ecdysozoa</taxon>
        <taxon>Arthropoda</taxon>
        <taxon>Hexapoda</taxon>
        <taxon>Insecta</taxon>
        <taxon>Pterygota</taxon>
        <taxon>Neoptera</taxon>
        <taxon>Endopterygota</taxon>
        <taxon>Coleoptera</taxon>
        <taxon>Polyphaga</taxon>
        <taxon>Cucujiformia</taxon>
        <taxon>Curculionidae</taxon>
        <taxon>Dryophthorinae</taxon>
        <taxon>Rhynchophorus</taxon>
    </lineage>
</organism>
<evidence type="ECO:0000256" key="2">
    <source>
        <dbReference type="ARBA" id="ARBA00023015"/>
    </source>
</evidence>
<keyword evidence="11" id="KW-1185">Reference proteome</keyword>
<dbReference type="Pfam" id="PF00249">
    <property type="entry name" value="Myb_DNA-binding"/>
    <property type="match status" value="2"/>
</dbReference>
<feature type="region of interest" description="Disordered" evidence="7">
    <location>
        <begin position="1220"/>
        <end position="1270"/>
    </location>
</feature>
<dbReference type="EMBL" id="JAACXV010013378">
    <property type="protein sequence ID" value="KAF7273525.1"/>
    <property type="molecule type" value="Genomic_DNA"/>
</dbReference>
<keyword evidence="4" id="KW-0804">Transcription</keyword>
<comment type="subcellular location">
    <subcellularLocation>
        <location evidence="1">Nucleus</location>
    </subcellularLocation>
</comment>
<feature type="domain" description="HTH myb-type" evidence="9">
    <location>
        <begin position="277"/>
        <end position="334"/>
    </location>
</feature>
<dbReference type="PANTHER" id="PTHR46621:SF1">
    <property type="entry name" value="SNRNA-ACTIVATING PROTEIN COMPLEX SUBUNIT 4"/>
    <property type="match status" value="1"/>
</dbReference>
<evidence type="ECO:0000313" key="10">
    <source>
        <dbReference type="EMBL" id="KAF7273525.1"/>
    </source>
</evidence>
<dbReference type="Proteomes" id="UP000625711">
    <property type="component" value="Unassembled WGS sequence"/>
</dbReference>
<keyword evidence="2" id="KW-0805">Transcription regulation</keyword>
<comment type="caution">
    <text evidence="10">The sequence shown here is derived from an EMBL/GenBank/DDBJ whole genome shotgun (WGS) entry which is preliminary data.</text>
</comment>
<evidence type="ECO:0008006" key="12">
    <source>
        <dbReference type="Google" id="ProtNLM"/>
    </source>
</evidence>
<evidence type="ECO:0000256" key="7">
    <source>
        <dbReference type="SAM" id="MobiDB-lite"/>
    </source>
</evidence>
<feature type="compositionally biased region" description="Polar residues" evidence="7">
    <location>
        <begin position="1253"/>
        <end position="1270"/>
    </location>
</feature>
<feature type="region of interest" description="Disordered" evidence="7">
    <location>
        <begin position="813"/>
        <end position="832"/>
    </location>
</feature>
<feature type="domain" description="HTH myb-type" evidence="9">
    <location>
        <begin position="437"/>
        <end position="491"/>
    </location>
</feature>
<keyword evidence="3" id="KW-0238">DNA-binding</keyword>
<dbReference type="GO" id="GO:0042796">
    <property type="term" value="P:snRNA transcription by RNA polymerase III"/>
    <property type="evidence" value="ECO:0007669"/>
    <property type="project" value="TreeGrafter"/>
</dbReference>
<dbReference type="GO" id="GO:0019185">
    <property type="term" value="C:snRNA-activating protein complex"/>
    <property type="evidence" value="ECO:0007669"/>
    <property type="project" value="TreeGrafter"/>
</dbReference>
<dbReference type="PROSITE" id="PS50090">
    <property type="entry name" value="MYB_LIKE"/>
    <property type="match status" value="2"/>
</dbReference>
<feature type="compositionally biased region" description="Polar residues" evidence="7">
    <location>
        <begin position="1227"/>
        <end position="1245"/>
    </location>
</feature>
<evidence type="ECO:0000259" key="9">
    <source>
        <dbReference type="PROSITE" id="PS51294"/>
    </source>
</evidence>
<evidence type="ECO:0000256" key="1">
    <source>
        <dbReference type="ARBA" id="ARBA00004123"/>
    </source>
</evidence>
<proteinExistence type="predicted"/>
<dbReference type="InterPro" id="IPR001005">
    <property type="entry name" value="SANT/Myb"/>
</dbReference>
<name>A0A834MB99_RHYFE</name>
<dbReference type="GO" id="GO:0000978">
    <property type="term" value="F:RNA polymerase II cis-regulatory region sequence-specific DNA binding"/>
    <property type="evidence" value="ECO:0007669"/>
    <property type="project" value="TreeGrafter"/>
</dbReference>
<dbReference type="OrthoDB" id="2143914at2759"/>
<dbReference type="PROSITE" id="PS51294">
    <property type="entry name" value="HTH_MYB"/>
    <property type="match status" value="3"/>
</dbReference>
<dbReference type="InterPro" id="IPR051575">
    <property type="entry name" value="Myb-like_DNA-bd"/>
</dbReference>
<feature type="domain" description="Myb-like" evidence="8">
    <location>
        <begin position="277"/>
        <end position="318"/>
    </location>
</feature>
<dbReference type="PANTHER" id="PTHR46621">
    <property type="entry name" value="SNRNA-ACTIVATING PROTEIN COMPLEX SUBUNIT 4"/>
    <property type="match status" value="1"/>
</dbReference>
<feature type="domain" description="Myb-like" evidence="8">
    <location>
        <begin position="437"/>
        <end position="487"/>
    </location>
</feature>
<dbReference type="Gene3D" id="1.10.10.60">
    <property type="entry name" value="Homeodomain-like"/>
    <property type="match status" value="4"/>
</dbReference>
<dbReference type="GO" id="GO:0001006">
    <property type="term" value="F:RNA polymerase III type 3 promoter sequence-specific DNA binding"/>
    <property type="evidence" value="ECO:0007669"/>
    <property type="project" value="TreeGrafter"/>
</dbReference>
<evidence type="ECO:0000259" key="8">
    <source>
        <dbReference type="PROSITE" id="PS50090"/>
    </source>
</evidence>
<dbReference type="InterPro" id="IPR009057">
    <property type="entry name" value="Homeodomain-like_sf"/>
</dbReference>
<reference evidence="10" key="1">
    <citation type="submission" date="2020-08" db="EMBL/GenBank/DDBJ databases">
        <title>Genome sequencing and assembly of the red palm weevil Rhynchophorus ferrugineus.</title>
        <authorList>
            <person name="Dias G.B."/>
            <person name="Bergman C.M."/>
            <person name="Manee M."/>
        </authorList>
    </citation>
    <scope>NUCLEOTIDE SEQUENCE</scope>
    <source>
        <strain evidence="10">AA-2017</strain>
        <tissue evidence="10">Whole larva</tissue>
    </source>
</reference>
<evidence type="ECO:0000313" key="11">
    <source>
        <dbReference type="Proteomes" id="UP000625711"/>
    </source>
</evidence>